<evidence type="ECO:0000256" key="1">
    <source>
        <dbReference type="SAM" id="Phobius"/>
    </source>
</evidence>
<keyword evidence="2" id="KW-0645">Protease</keyword>
<feature type="transmembrane region" description="Helical" evidence="1">
    <location>
        <begin position="53"/>
        <end position="79"/>
    </location>
</feature>
<dbReference type="GO" id="GO:0008233">
    <property type="term" value="F:peptidase activity"/>
    <property type="evidence" value="ECO:0007669"/>
    <property type="project" value="UniProtKB-KW"/>
</dbReference>
<keyword evidence="3" id="KW-1185">Reference proteome</keyword>
<name>A0A5A7PBM1_STRAF</name>
<comment type="caution">
    <text evidence="2">The sequence shown here is derived from an EMBL/GenBank/DDBJ whole genome shotgun (WGS) entry which is preliminary data.</text>
</comment>
<evidence type="ECO:0000313" key="2">
    <source>
        <dbReference type="EMBL" id="GER29926.1"/>
    </source>
</evidence>
<dbReference type="AlphaFoldDB" id="A0A5A7PBM1"/>
<dbReference type="GO" id="GO:0016020">
    <property type="term" value="C:membrane"/>
    <property type="evidence" value="ECO:0007669"/>
    <property type="project" value="TreeGrafter"/>
</dbReference>
<reference evidence="3" key="1">
    <citation type="journal article" date="2019" name="Curr. Biol.">
        <title>Genome Sequence of Striga asiatica Provides Insight into the Evolution of Plant Parasitism.</title>
        <authorList>
            <person name="Yoshida S."/>
            <person name="Kim S."/>
            <person name="Wafula E.K."/>
            <person name="Tanskanen J."/>
            <person name="Kim Y.M."/>
            <person name="Honaas L."/>
            <person name="Yang Z."/>
            <person name="Spallek T."/>
            <person name="Conn C.E."/>
            <person name="Ichihashi Y."/>
            <person name="Cheong K."/>
            <person name="Cui S."/>
            <person name="Der J.P."/>
            <person name="Gundlach H."/>
            <person name="Jiao Y."/>
            <person name="Hori C."/>
            <person name="Ishida J.K."/>
            <person name="Kasahara H."/>
            <person name="Kiba T."/>
            <person name="Kim M.S."/>
            <person name="Koo N."/>
            <person name="Laohavisit A."/>
            <person name="Lee Y.H."/>
            <person name="Lumba S."/>
            <person name="McCourt P."/>
            <person name="Mortimer J.C."/>
            <person name="Mutuku J.M."/>
            <person name="Nomura T."/>
            <person name="Sasaki-Sekimoto Y."/>
            <person name="Seto Y."/>
            <person name="Wang Y."/>
            <person name="Wakatake T."/>
            <person name="Sakakibara H."/>
            <person name="Demura T."/>
            <person name="Yamaguchi S."/>
            <person name="Yoneyama K."/>
            <person name="Manabe R.I."/>
            <person name="Nelson D.C."/>
            <person name="Schulman A.H."/>
            <person name="Timko M.P."/>
            <person name="dePamphilis C.W."/>
            <person name="Choi D."/>
            <person name="Shirasu K."/>
        </authorList>
    </citation>
    <scope>NUCLEOTIDE SEQUENCE [LARGE SCALE GENOMIC DNA]</scope>
    <source>
        <strain evidence="3">cv. UVA1</strain>
    </source>
</reference>
<feature type="transmembrane region" description="Helical" evidence="1">
    <location>
        <begin position="100"/>
        <end position="121"/>
    </location>
</feature>
<feature type="transmembrane region" description="Helical" evidence="1">
    <location>
        <begin position="127"/>
        <end position="154"/>
    </location>
</feature>
<sequence>MEKRAFFVLAVAFAAVTIFSSSSTVVSHAGDPLKSIFDCIPLNFAIDYSSQSVGFTGSAAFIIAVLWLVSFGLALVVLYCCGWKIDLNGKESSWPHRICLWLLLLLTSAAARSALITVTAVMLVISILGFGICVISGWLLVTVTFILCGVFVILNNTITDTCMAMGEWVENPHAETALSNILPCVDQKTTNQTLFKSKQVINDIVNMVNGFVDSVANSNPPPQAGGPVYYNQSGPSIPHLCYLYDSNLQDRNCSDQELSMQNASLVWENYTCLASADGLCTTVGRLTPKMYAELVAAVNVSYALQHYAPPLLSLQNCDFVRDTFVKITSGYCPPLEHHLRTVNVGLALISVGVMLSLILWIIYANRPQREDVFAGIAFRLRIGSCGGKNNNNNNN</sequence>
<keyword evidence="1" id="KW-0812">Transmembrane</keyword>
<dbReference type="InterPro" id="IPR040283">
    <property type="entry name" value="DDB_G0292058-like"/>
</dbReference>
<dbReference type="PANTHER" id="PTHR31414">
    <property type="entry name" value="TRANSMEMBRANE PROTEIN DDB_G0292058"/>
    <property type="match status" value="1"/>
</dbReference>
<keyword evidence="2" id="KW-0378">Hydrolase</keyword>
<gene>
    <name evidence="2" type="ORF">STAS_05831</name>
</gene>
<feature type="transmembrane region" description="Helical" evidence="1">
    <location>
        <begin position="344"/>
        <end position="363"/>
    </location>
</feature>
<dbReference type="Proteomes" id="UP000325081">
    <property type="component" value="Unassembled WGS sequence"/>
</dbReference>
<proteinExistence type="predicted"/>
<accession>A0A5A7PBM1</accession>
<feature type="non-terminal residue" evidence="2">
    <location>
        <position position="395"/>
    </location>
</feature>
<evidence type="ECO:0000313" key="3">
    <source>
        <dbReference type="Proteomes" id="UP000325081"/>
    </source>
</evidence>
<dbReference type="PANTHER" id="PTHR31414:SF16">
    <property type="entry name" value="TRANSMEMBRANE PROTEIN"/>
    <property type="match status" value="1"/>
</dbReference>
<dbReference type="OrthoDB" id="1937321at2759"/>
<organism evidence="2 3">
    <name type="scientific">Striga asiatica</name>
    <name type="common">Asiatic witchweed</name>
    <name type="synonym">Buchnera asiatica</name>
    <dbReference type="NCBI Taxonomy" id="4170"/>
    <lineage>
        <taxon>Eukaryota</taxon>
        <taxon>Viridiplantae</taxon>
        <taxon>Streptophyta</taxon>
        <taxon>Embryophyta</taxon>
        <taxon>Tracheophyta</taxon>
        <taxon>Spermatophyta</taxon>
        <taxon>Magnoliopsida</taxon>
        <taxon>eudicotyledons</taxon>
        <taxon>Gunneridae</taxon>
        <taxon>Pentapetalae</taxon>
        <taxon>asterids</taxon>
        <taxon>lamiids</taxon>
        <taxon>Lamiales</taxon>
        <taxon>Orobanchaceae</taxon>
        <taxon>Buchnereae</taxon>
        <taxon>Striga</taxon>
    </lineage>
</organism>
<dbReference type="GO" id="GO:0006508">
    <property type="term" value="P:proteolysis"/>
    <property type="evidence" value="ECO:0007669"/>
    <property type="project" value="UniProtKB-KW"/>
</dbReference>
<dbReference type="EMBL" id="BKCP01004294">
    <property type="protein sequence ID" value="GER29926.1"/>
    <property type="molecule type" value="Genomic_DNA"/>
</dbReference>
<keyword evidence="1" id="KW-1133">Transmembrane helix</keyword>
<protein>
    <submittedName>
        <fullName evidence="2">Ubiquitin-specific protease 12</fullName>
    </submittedName>
</protein>
<keyword evidence="1" id="KW-0472">Membrane</keyword>